<evidence type="ECO:0000256" key="4">
    <source>
        <dbReference type="ARBA" id="ARBA00022989"/>
    </source>
</evidence>
<comment type="subcellular location">
    <subcellularLocation>
        <location evidence="1">Membrane</location>
        <topology evidence="1">Single-pass type I membrane protein</topology>
    </subcellularLocation>
</comment>
<evidence type="ECO:0000256" key="2">
    <source>
        <dbReference type="ARBA" id="ARBA00022692"/>
    </source>
</evidence>
<keyword evidence="6 11" id="KW-0675">Receptor</keyword>
<keyword evidence="2 8" id="KW-0812">Transmembrane</keyword>
<keyword evidence="10" id="KW-1185">Reference proteome</keyword>
<keyword evidence="4 8" id="KW-1133">Transmembrane helix</keyword>
<dbReference type="PANTHER" id="PTHR23037">
    <property type="entry name" value="CYTOKINE RECEPTOR"/>
    <property type="match status" value="1"/>
</dbReference>
<gene>
    <name evidence="11" type="primary">LOC108709068</name>
</gene>
<dbReference type="GeneID" id="108709068"/>
<organism evidence="10 11">
    <name type="scientific">Xenopus laevis</name>
    <name type="common">African clawed frog</name>
    <dbReference type="NCBI Taxonomy" id="8355"/>
    <lineage>
        <taxon>Eukaryota</taxon>
        <taxon>Metazoa</taxon>
        <taxon>Chordata</taxon>
        <taxon>Craniata</taxon>
        <taxon>Vertebrata</taxon>
        <taxon>Euteleostomi</taxon>
        <taxon>Amphibia</taxon>
        <taxon>Batrachia</taxon>
        <taxon>Anura</taxon>
        <taxon>Pipoidea</taxon>
        <taxon>Pipidae</taxon>
        <taxon>Xenopodinae</taxon>
        <taxon>Xenopus</taxon>
        <taxon>Xenopus</taxon>
    </lineage>
</organism>
<proteinExistence type="predicted"/>
<accession>A0A8J1MD19</accession>
<keyword evidence="7" id="KW-0325">Glycoprotein</keyword>
<dbReference type="Proteomes" id="UP000186698">
    <property type="component" value="Chromosome 2S"/>
</dbReference>
<dbReference type="GO" id="GO:0004896">
    <property type="term" value="F:cytokine receptor activity"/>
    <property type="evidence" value="ECO:0007669"/>
    <property type="project" value="TreeGrafter"/>
</dbReference>
<name>A0A8J1MD19_XENLA</name>
<dbReference type="PANTHER" id="PTHR23037:SF46">
    <property type="entry name" value="INTERLEUKIN 5 RECEPTOR SUBUNIT ALPHA"/>
    <property type="match status" value="1"/>
</dbReference>
<evidence type="ECO:0000256" key="6">
    <source>
        <dbReference type="ARBA" id="ARBA00023170"/>
    </source>
</evidence>
<reference evidence="10" key="1">
    <citation type="submission" date="2024-06" db="UniProtKB">
        <authorList>
            <consortium name="RefSeq"/>
        </authorList>
    </citation>
    <scope>NUCLEOTIDE SEQUENCE [LARGE SCALE GENOMIC DNA]</scope>
    <source>
        <strain evidence="10">J_2021</strain>
    </source>
</reference>
<protein>
    <submittedName>
        <fullName evidence="11">Interleukin-5 receptor subunit alpha isoform X1</fullName>
    </submittedName>
</protein>
<dbReference type="AlphaFoldDB" id="A0A8J1MD19"/>
<dbReference type="InterPro" id="IPR036116">
    <property type="entry name" value="FN3_sf"/>
</dbReference>
<dbReference type="SUPFAM" id="SSF49265">
    <property type="entry name" value="Fibronectin type III"/>
    <property type="match status" value="2"/>
</dbReference>
<feature type="domain" description="Fibronectin type-III" evidence="9">
    <location>
        <begin position="209"/>
        <end position="313"/>
    </location>
</feature>
<evidence type="ECO:0000256" key="7">
    <source>
        <dbReference type="ARBA" id="ARBA00023180"/>
    </source>
</evidence>
<dbReference type="InterPro" id="IPR013783">
    <property type="entry name" value="Ig-like_fold"/>
</dbReference>
<evidence type="ECO:0000256" key="3">
    <source>
        <dbReference type="ARBA" id="ARBA00022729"/>
    </source>
</evidence>
<sequence>MAKLKLLLRVAVQRQARKLLQGMLGARKEVLQAVRRSAETTCCVTIEVTEESLREKPNSAAAMAQGAVCRMTRKYNLILGITVVAINFISPQAEDSCAKQNSALFPEHKGTCPKSLEYVKNISCQIYNMVNLNCTWDMKTDAQYCFVLRNKSIVLPCSQYLTNEENQTIGCHVKDVVFHDQRIIRLQFSNTKCQIKKHVKLSDIEIMKPPINITIQSETGKVIMTWNRPPTGTQIVNIECFEYELKVLETETDVPFRIVTTDKREHTLYDLDKDKKYSIHIRGRKMKNCGQSKSWGEWSEPLFVGEDKKTTPSWIYLLTCIIAVVFILVISIYLIKRYATAVIPDPSSKLKFWFSSDLHFQKCAVPAQNECVPITEIEIVISSVDSSH</sequence>
<dbReference type="RefSeq" id="XP_041439241.1">
    <property type="nucleotide sequence ID" value="XM_041583307.1"/>
</dbReference>
<keyword evidence="3" id="KW-0732">Signal</keyword>
<dbReference type="OrthoDB" id="9890439at2759"/>
<dbReference type="InterPro" id="IPR003961">
    <property type="entry name" value="FN3_dom"/>
</dbReference>
<evidence type="ECO:0000256" key="5">
    <source>
        <dbReference type="ARBA" id="ARBA00023136"/>
    </source>
</evidence>
<dbReference type="GO" id="GO:0009897">
    <property type="term" value="C:external side of plasma membrane"/>
    <property type="evidence" value="ECO:0007669"/>
    <property type="project" value="TreeGrafter"/>
</dbReference>
<keyword evidence="5 8" id="KW-0472">Membrane</keyword>
<evidence type="ECO:0000256" key="1">
    <source>
        <dbReference type="ARBA" id="ARBA00004479"/>
    </source>
</evidence>
<dbReference type="Gene3D" id="2.60.40.10">
    <property type="entry name" value="Immunoglobulins"/>
    <property type="match status" value="2"/>
</dbReference>
<evidence type="ECO:0000256" key="8">
    <source>
        <dbReference type="SAM" id="Phobius"/>
    </source>
</evidence>
<evidence type="ECO:0000313" key="11">
    <source>
        <dbReference type="RefSeq" id="XP_041439241.1"/>
    </source>
</evidence>
<reference evidence="11" key="2">
    <citation type="submission" date="2025-08" db="UniProtKB">
        <authorList>
            <consortium name="RefSeq"/>
        </authorList>
    </citation>
    <scope>IDENTIFICATION</scope>
    <source>
        <strain evidence="11">J_2021</strain>
        <tissue evidence="11">Erythrocytes</tissue>
    </source>
</reference>
<evidence type="ECO:0000259" key="9">
    <source>
        <dbReference type="PROSITE" id="PS50853"/>
    </source>
</evidence>
<feature type="transmembrane region" description="Helical" evidence="8">
    <location>
        <begin position="314"/>
        <end position="335"/>
    </location>
</feature>
<dbReference type="PROSITE" id="PS50853">
    <property type="entry name" value="FN3"/>
    <property type="match status" value="1"/>
</dbReference>
<evidence type="ECO:0000313" key="10">
    <source>
        <dbReference type="Proteomes" id="UP000186698"/>
    </source>
</evidence>